<evidence type="ECO:0008006" key="7">
    <source>
        <dbReference type="Google" id="ProtNLM"/>
    </source>
</evidence>
<evidence type="ECO:0000256" key="2">
    <source>
        <dbReference type="ARBA" id="ARBA00010878"/>
    </source>
</evidence>
<dbReference type="Pfam" id="PF06229">
    <property type="entry name" value="FRG1"/>
    <property type="match status" value="1"/>
</dbReference>
<dbReference type="STRING" id="53326.A0A016VZC1"/>
<dbReference type="GO" id="GO:0055120">
    <property type="term" value="C:striated muscle dense body"/>
    <property type="evidence" value="ECO:0007669"/>
    <property type="project" value="TreeGrafter"/>
</dbReference>
<dbReference type="PANTHER" id="PTHR12928:SF0">
    <property type="entry name" value="FSHD REGION GENE 1"/>
    <property type="match status" value="1"/>
</dbReference>
<dbReference type="InterPro" id="IPR013865">
    <property type="entry name" value="FAM32A"/>
</dbReference>
<dbReference type="Gene3D" id="2.80.10.50">
    <property type="match status" value="1"/>
</dbReference>
<dbReference type="Pfam" id="PF08555">
    <property type="entry name" value="FAM32A"/>
    <property type="match status" value="1"/>
</dbReference>
<dbReference type="CDD" id="cd23338">
    <property type="entry name" value="beta-trefoil_FSCN_FRG1"/>
    <property type="match status" value="1"/>
</dbReference>
<dbReference type="Proteomes" id="UP000024635">
    <property type="component" value="Unassembled WGS sequence"/>
</dbReference>
<evidence type="ECO:0000256" key="1">
    <source>
        <dbReference type="ARBA" id="ARBA00004604"/>
    </source>
</evidence>
<comment type="similarity">
    <text evidence="2">Belongs to the FRG1 family.</text>
</comment>
<dbReference type="GO" id="GO:0071013">
    <property type="term" value="C:catalytic step 2 spliceosome"/>
    <property type="evidence" value="ECO:0007669"/>
    <property type="project" value="TreeGrafter"/>
</dbReference>
<keyword evidence="3" id="KW-0539">Nucleus</keyword>
<dbReference type="InterPro" id="IPR008999">
    <property type="entry name" value="Actin-crosslinking"/>
</dbReference>
<name>A0A016VZC1_9BILA</name>
<dbReference type="GO" id="GO:0005730">
    <property type="term" value="C:nucleolus"/>
    <property type="evidence" value="ECO:0007669"/>
    <property type="project" value="UniProtKB-SubCell"/>
</dbReference>
<feature type="compositionally biased region" description="Basic residues" evidence="4">
    <location>
        <begin position="55"/>
        <end position="64"/>
    </location>
</feature>
<dbReference type="SUPFAM" id="SSF50405">
    <property type="entry name" value="Actin-crosslinking proteins"/>
    <property type="match status" value="1"/>
</dbReference>
<proteinExistence type="inferred from homology"/>
<dbReference type="EMBL" id="JARK01001338">
    <property type="protein sequence ID" value="EYC32939.1"/>
    <property type="molecule type" value="Genomic_DNA"/>
</dbReference>
<feature type="region of interest" description="Disordered" evidence="4">
    <location>
        <begin position="55"/>
        <end position="79"/>
    </location>
</feature>
<comment type="caution">
    <text evidence="5">The sequence shown here is derived from an EMBL/GenBank/DDBJ whole genome shotgun (WGS) entry which is preliminary data.</text>
</comment>
<dbReference type="GO" id="GO:0051015">
    <property type="term" value="F:actin filament binding"/>
    <property type="evidence" value="ECO:0007669"/>
    <property type="project" value="TreeGrafter"/>
</dbReference>
<evidence type="ECO:0000256" key="3">
    <source>
        <dbReference type="ARBA" id="ARBA00023242"/>
    </source>
</evidence>
<gene>
    <name evidence="5" type="primary">Acey_s0002.g518</name>
    <name evidence="5" type="synonym">Acey-frg-1</name>
    <name evidence="5" type="ORF">Y032_0002g518</name>
</gene>
<evidence type="ECO:0000256" key="4">
    <source>
        <dbReference type="SAM" id="MobiDB-lite"/>
    </source>
</evidence>
<comment type="subcellular location">
    <subcellularLocation>
        <location evidence="1">Nucleus</location>
        <location evidence="1">Nucleolus</location>
    </subcellularLocation>
</comment>
<dbReference type="InterPro" id="IPR010414">
    <property type="entry name" value="FRG1"/>
</dbReference>
<accession>A0A016VZC1</accession>
<organism evidence="5 6">
    <name type="scientific">Ancylostoma ceylanicum</name>
    <dbReference type="NCBI Taxonomy" id="53326"/>
    <lineage>
        <taxon>Eukaryota</taxon>
        <taxon>Metazoa</taxon>
        <taxon>Ecdysozoa</taxon>
        <taxon>Nematoda</taxon>
        <taxon>Chromadorea</taxon>
        <taxon>Rhabditida</taxon>
        <taxon>Rhabditina</taxon>
        <taxon>Rhabditomorpha</taxon>
        <taxon>Strongyloidea</taxon>
        <taxon>Ancylostomatidae</taxon>
        <taxon>Ancylostomatinae</taxon>
        <taxon>Ancylostoma</taxon>
    </lineage>
</organism>
<dbReference type="AlphaFoldDB" id="A0A016VZC1"/>
<evidence type="ECO:0000313" key="5">
    <source>
        <dbReference type="EMBL" id="EYC32939.1"/>
    </source>
</evidence>
<dbReference type="PANTHER" id="PTHR12928">
    <property type="entry name" value="FRG1 PROTEIN"/>
    <property type="match status" value="1"/>
</dbReference>
<reference evidence="6" key="1">
    <citation type="journal article" date="2015" name="Nat. Genet.">
        <title>The genome and transcriptome of the zoonotic hookworm Ancylostoma ceylanicum identify infection-specific gene families.</title>
        <authorList>
            <person name="Schwarz E.M."/>
            <person name="Hu Y."/>
            <person name="Antoshechkin I."/>
            <person name="Miller M.M."/>
            <person name="Sternberg P.W."/>
            <person name="Aroian R.V."/>
        </authorList>
    </citation>
    <scope>NUCLEOTIDE SEQUENCE</scope>
    <source>
        <strain evidence="6">HY135</strain>
    </source>
</reference>
<sequence length="302" mass="33449">MVLLYFSGPTTDHKLEIMDFSENLQTEVDTVMSDEYKAVRGGSLKLKGNKKALFKADKPKKHKSKNSEANKHDPDADAHGGWWRIVDEVDLKGGEHVSFECGSGNGCYLSSLDNGRFTIGLPHPEGEEPSPEEIFAVVKTPDDPKTSFKTGYGKYIGVDSNGALVATAEAIGTRERFQVVFEEGKSAIQAVCNPLFLTMAVDKDGLIYVAAKKAGPEEMVNIRTNAQKTGPVDWRSAEDKKSAKDCSLAYVKMYQHSKVDTKLRAISSEVFDMKSVKRAQKEGDLHETLLTKRIKMKSDRYC</sequence>
<protein>
    <recommendedName>
        <fullName evidence="7">FRG1-like family protein</fullName>
    </recommendedName>
</protein>
<feature type="compositionally biased region" description="Basic and acidic residues" evidence="4">
    <location>
        <begin position="65"/>
        <end position="78"/>
    </location>
</feature>
<evidence type="ECO:0000313" key="6">
    <source>
        <dbReference type="Proteomes" id="UP000024635"/>
    </source>
</evidence>
<keyword evidence="6" id="KW-1185">Reference proteome</keyword>
<dbReference type="OrthoDB" id="5539371at2759"/>